<dbReference type="Proteomes" id="UP001465976">
    <property type="component" value="Unassembled WGS sequence"/>
</dbReference>
<reference evidence="2 3" key="1">
    <citation type="submission" date="2024-02" db="EMBL/GenBank/DDBJ databases">
        <title>A draft genome for the cacao thread blight pathogen Marasmius crinis-equi.</title>
        <authorList>
            <person name="Cohen S.P."/>
            <person name="Baruah I.K."/>
            <person name="Amoako-Attah I."/>
            <person name="Bukari Y."/>
            <person name="Meinhardt L.W."/>
            <person name="Bailey B.A."/>
        </authorList>
    </citation>
    <scope>NUCLEOTIDE SEQUENCE [LARGE SCALE GENOMIC DNA]</scope>
    <source>
        <strain evidence="2 3">GH-76</strain>
    </source>
</reference>
<organism evidence="2 3">
    <name type="scientific">Marasmius crinis-equi</name>
    <dbReference type="NCBI Taxonomy" id="585013"/>
    <lineage>
        <taxon>Eukaryota</taxon>
        <taxon>Fungi</taxon>
        <taxon>Dikarya</taxon>
        <taxon>Basidiomycota</taxon>
        <taxon>Agaricomycotina</taxon>
        <taxon>Agaricomycetes</taxon>
        <taxon>Agaricomycetidae</taxon>
        <taxon>Agaricales</taxon>
        <taxon>Marasmiineae</taxon>
        <taxon>Marasmiaceae</taxon>
        <taxon>Marasmius</taxon>
    </lineage>
</organism>
<protein>
    <recommendedName>
        <fullName evidence="4">F-box domain-containing protein</fullName>
    </recommendedName>
</protein>
<gene>
    <name evidence="2" type="ORF">V5O48_011922</name>
</gene>
<sequence length="739" mass="84020">MDPFLIAVSNTISTTQIDELIERHHRAIVALSRKRNTFPTIHRIPDEVLIYIFVWLKDITAHECELSMSVEPSWSSDRPCPTKPKHPIPWLYPSQVCSHWREVSLDCASLWSTIFLNNIYWTEELLRRSKRALLKVMPDPRWFFQFPRSVDVVPRETIIPTLVYQSFLIVARNASNRISNLRIYADAFPFREELKTLDVSSLTSLKTLSIVQKGKETWESHLRVDGSIDNRVPWEITLLHDILTQPNVRLTHLDILGDPRRNWLESSSSTSLTHLRISRLGDGRWRVGLLKHEDVLAMLRGFPSLCELVLNNVMGGSTTARSPNPEEAISLPCLARIEILDCRFGDVVSLLEFIQVTSLATIRVRCSNEQTFHHAPIGERDTSIPSNEKVLQQLNSFISSLARLSQPPEPPDLSKGMSRSTPSSSHRSLMLSINENKLSLAFSRDNHPHLLRKHYHDRDIGSNLTNDVNRKSFLPSVNIGDRASSQIVLRGFNGHHHGIAAFVHENLSSWIQGIERVMLYDDVGYGTQGRRAAEWGPWIQLLVSLPCLRSLALYLGTAEIQGALLEALDVGPLSGVNFSGLKDLEICFPRLSILDTFEELSKFKCATPAGYKTKLAVMARLQDAPRSMEGLPSSARAQLQLLQEMQERMCTQRSRLFRRPLEVLPLWEPIDVNPNSTWSPVPTPSRTVPEVLRARRDHGYRVRNATFVAVQDPIENQFMEEWAKECVDAVDDVSFEREA</sequence>
<evidence type="ECO:0000313" key="2">
    <source>
        <dbReference type="EMBL" id="KAL0570036.1"/>
    </source>
</evidence>
<evidence type="ECO:0008006" key="4">
    <source>
        <dbReference type="Google" id="ProtNLM"/>
    </source>
</evidence>
<proteinExistence type="predicted"/>
<dbReference type="EMBL" id="JBAHYK010001004">
    <property type="protein sequence ID" value="KAL0570036.1"/>
    <property type="molecule type" value="Genomic_DNA"/>
</dbReference>
<accession>A0ABR3F4H6</accession>
<comment type="caution">
    <text evidence="2">The sequence shown here is derived from an EMBL/GenBank/DDBJ whole genome shotgun (WGS) entry which is preliminary data.</text>
</comment>
<keyword evidence="3" id="KW-1185">Reference proteome</keyword>
<evidence type="ECO:0000313" key="3">
    <source>
        <dbReference type="Proteomes" id="UP001465976"/>
    </source>
</evidence>
<feature type="region of interest" description="Disordered" evidence="1">
    <location>
        <begin position="405"/>
        <end position="425"/>
    </location>
</feature>
<name>A0ABR3F4H6_9AGAR</name>
<evidence type="ECO:0000256" key="1">
    <source>
        <dbReference type="SAM" id="MobiDB-lite"/>
    </source>
</evidence>